<accession>A0A7R9DDV6</accession>
<dbReference type="EMBL" id="OD006360">
    <property type="protein sequence ID" value="CAD7412856.1"/>
    <property type="molecule type" value="Genomic_DNA"/>
</dbReference>
<name>A0A7R9DDV6_TIMPO</name>
<gene>
    <name evidence="1" type="ORF">TPSB3V08_LOCUS8670</name>
</gene>
<protein>
    <submittedName>
        <fullName evidence="1">Uncharacterized protein</fullName>
    </submittedName>
</protein>
<organism evidence="1">
    <name type="scientific">Timema poppense</name>
    <name type="common">Walking stick</name>
    <dbReference type="NCBI Taxonomy" id="170557"/>
    <lineage>
        <taxon>Eukaryota</taxon>
        <taxon>Metazoa</taxon>
        <taxon>Ecdysozoa</taxon>
        <taxon>Arthropoda</taxon>
        <taxon>Hexapoda</taxon>
        <taxon>Insecta</taxon>
        <taxon>Pterygota</taxon>
        <taxon>Neoptera</taxon>
        <taxon>Polyneoptera</taxon>
        <taxon>Phasmatodea</taxon>
        <taxon>Timematodea</taxon>
        <taxon>Timematoidea</taxon>
        <taxon>Timematidae</taxon>
        <taxon>Timema</taxon>
    </lineage>
</organism>
<dbReference type="AlphaFoldDB" id="A0A7R9DDV6"/>
<reference evidence="1" key="1">
    <citation type="submission" date="2020-11" db="EMBL/GenBank/DDBJ databases">
        <authorList>
            <person name="Tran Van P."/>
        </authorList>
    </citation>
    <scope>NUCLEOTIDE SEQUENCE</scope>
</reference>
<sequence>MEESEGWGVSIHNVLEGQLGLVDWLGVAVSLSGNSGQSSAILFSATVPPLFQRRLIRSGRDLPMKSPRCWYVTHIVIYHRTIFHTLSVLMRAEITAGLKLPTTNSVIKVAFIGNSETTLSCRLGKGHESTDVTRQSNHVILPSFPLPASLSNCTGSVYLGADIENNYWWYISGGRYSSGYHEVVLQVKHLLLMSSDQKKPRLGEWTIMINFLLEAATNPLSNASELWCSFRCKTIL</sequence>
<proteinExistence type="predicted"/>
<evidence type="ECO:0000313" key="1">
    <source>
        <dbReference type="EMBL" id="CAD7412856.1"/>
    </source>
</evidence>